<evidence type="ECO:0000313" key="2">
    <source>
        <dbReference type="Proteomes" id="UP000564385"/>
    </source>
</evidence>
<dbReference type="EMBL" id="JACCCU010000001">
    <property type="protein sequence ID" value="NYF88273.1"/>
    <property type="molecule type" value="Genomic_DNA"/>
</dbReference>
<dbReference type="AlphaFoldDB" id="A0A852V5R4"/>
<accession>A0A852V5R4</accession>
<evidence type="ECO:0000313" key="1">
    <source>
        <dbReference type="EMBL" id="NYF88273.1"/>
    </source>
</evidence>
<protein>
    <submittedName>
        <fullName evidence="1">Uncharacterized protein</fullName>
    </submittedName>
</protein>
<sequence length="68" mass="7702">MPLSPRELLEKELESVVRDIDAIEYQIASDPPDTSGELLRLREIQRTYRGMAASLRQAIAVEDSHHIA</sequence>
<organism evidence="1 2">
    <name type="scientific">Tunturiibacter lichenicola</name>
    <dbReference type="NCBI Taxonomy" id="2051959"/>
    <lineage>
        <taxon>Bacteria</taxon>
        <taxon>Pseudomonadati</taxon>
        <taxon>Acidobacteriota</taxon>
        <taxon>Terriglobia</taxon>
        <taxon>Terriglobales</taxon>
        <taxon>Acidobacteriaceae</taxon>
        <taxon>Tunturiibacter</taxon>
    </lineage>
</organism>
<reference evidence="1 2" key="1">
    <citation type="submission" date="2020-07" db="EMBL/GenBank/DDBJ databases">
        <title>Genomic Encyclopedia of Type Strains, Phase IV (KMG-V): Genome sequencing to study the core and pangenomes of soil and plant-associated prokaryotes.</title>
        <authorList>
            <person name="Whitman W."/>
        </authorList>
    </citation>
    <scope>NUCLEOTIDE SEQUENCE [LARGE SCALE GENOMIC DNA]</scope>
    <source>
        <strain evidence="1 2">M8UP22</strain>
    </source>
</reference>
<comment type="caution">
    <text evidence="1">The sequence shown here is derived from an EMBL/GenBank/DDBJ whole genome shotgun (WGS) entry which is preliminary data.</text>
</comment>
<proteinExistence type="predicted"/>
<name>A0A852V5R4_9BACT</name>
<dbReference type="Proteomes" id="UP000564385">
    <property type="component" value="Unassembled WGS sequence"/>
</dbReference>
<gene>
    <name evidence="1" type="ORF">HDF08_000340</name>
</gene>